<proteinExistence type="predicted"/>
<evidence type="ECO:0000313" key="3">
    <source>
        <dbReference type="Proteomes" id="UP000617734"/>
    </source>
</evidence>
<dbReference type="InterPro" id="IPR023210">
    <property type="entry name" value="NADP_OxRdtase_dom"/>
</dbReference>
<name>A0A919KVF0_9ACTN</name>
<evidence type="ECO:0000313" key="2">
    <source>
        <dbReference type="EMBL" id="GHH74710.1"/>
    </source>
</evidence>
<sequence>MRFRTLGRRADGTPGPEVSALCLGVLPFGTRVDRAGSFAVLDRFVERGGTFVDTANCYSFWIDGATGDESELMLGDWLADRDARAEVVLATKVGARPAGPGEWPANAEGLSAAAVRAGVAGSLRRLGTDRVDLLYGHIEDRSVPLEETVDAFGALVRDGAADLLGISNQLTWRLERSRATARARAVAGYSCVQQRYSYLRPAPGATFGTQEHVTPELLDYVRTEPGLTLLAYSPLIHGAYTDPAKPMPPQYDHPGARAQLDALREVAAETGATAGQVVLAWLLGGDAPVIPVIGATTVAQLDESLDAVGLDLTPDQRRRLDEA</sequence>
<reference evidence="2" key="2">
    <citation type="submission" date="2020-09" db="EMBL/GenBank/DDBJ databases">
        <authorList>
            <person name="Sun Q."/>
            <person name="Ohkuma M."/>
        </authorList>
    </citation>
    <scope>NUCLEOTIDE SEQUENCE</scope>
    <source>
        <strain evidence="2">JCM 4646</strain>
    </source>
</reference>
<dbReference type="Proteomes" id="UP000617734">
    <property type="component" value="Unassembled WGS sequence"/>
</dbReference>
<dbReference type="AlphaFoldDB" id="A0A919KVF0"/>
<gene>
    <name evidence="2" type="ORF">GCM10018781_41940</name>
</gene>
<evidence type="ECO:0000259" key="1">
    <source>
        <dbReference type="Pfam" id="PF00248"/>
    </source>
</evidence>
<dbReference type="EMBL" id="BNBO01000023">
    <property type="protein sequence ID" value="GHH74710.1"/>
    <property type="molecule type" value="Genomic_DNA"/>
</dbReference>
<dbReference type="Gene3D" id="3.20.20.100">
    <property type="entry name" value="NADP-dependent oxidoreductase domain"/>
    <property type="match status" value="1"/>
</dbReference>
<dbReference type="PANTHER" id="PTHR43364:SF6">
    <property type="entry name" value="OXIDOREDUCTASE-RELATED"/>
    <property type="match status" value="1"/>
</dbReference>
<feature type="domain" description="NADP-dependent oxidoreductase" evidence="1">
    <location>
        <begin position="21"/>
        <end position="322"/>
    </location>
</feature>
<dbReference type="InterPro" id="IPR050523">
    <property type="entry name" value="AKR_Detox_Biosynth"/>
</dbReference>
<dbReference type="Pfam" id="PF00248">
    <property type="entry name" value="Aldo_ket_red"/>
    <property type="match status" value="1"/>
</dbReference>
<organism evidence="2 3">
    <name type="scientific">Kitasatospora indigofera</name>
    <dbReference type="NCBI Taxonomy" id="67307"/>
    <lineage>
        <taxon>Bacteria</taxon>
        <taxon>Bacillati</taxon>
        <taxon>Actinomycetota</taxon>
        <taxon>Actinomycetes</taxon>
        <taxon>Kitasatosporales</taxon>
        <taxon>Streptomycetaceae</taxon>
        <taxon>Kitasatospora</taxon>
    </lineage>
</organism>
<dbReference type="InterPro" id="IPR036812">
    <property type="entry name" value="NAD(P)_OxRdtase_dom_sf"/>
</dbReference>
<dbReference type="SUPFAM" id="SSF51430">
    <property type="entry name" value="NAD(P)-linked oxidoreductase"/>
    <property type="match status" value="1"/>
</dbReference>
<dbReference type="RefSeq" id="WP_190212415.1">
    <property type="nucleotide sequence ID" value="NZ_BNBO01000023.1"/>
</dbReference>
<accession>A0A919KVF0</accession>
<reference evidence="2" key="1">
    <citation type="journal article" date="2014" name="Int. J. Syst. Evol. Microbiol.">
        <title>Complete genome sequence of Corynebacterium casei LMG S-19264T (=DSM 44701T), isolated from a smear-ripened cheese.</title>
        <authorList>
            <consortium name="US DOE Joint Genome Institute (JGI-PGF)"/>
            <person name="Walter F."/>
            <person name="Albersmeier A."/>
            <person name="Kalinowski J."/>
            <person name="Ruckert C."/>
        </authorList>
    </citation>
    <scope>NUCLEOTIDE SEQUENCE</scope>
    <source>
        <strain evidence="2">JCM 4646</strain>
    </source>
</reference>
<comment type="caution">
    <text evidence="2">The sequence shown here is derived from an EMBL/GenBank/DDBJ whole genome shotgun (WGS) entry which is preliminary data.</text>
</comment>
<protein>
    <submittedName>
        <fullName evidence="2">Oxidoreductase</fullName>
    </submittedName>
</protein>
<dbReference type="GeneID" id="95354592"/>
<keyword evidence="3" id="KW-1185">Reference proteome</keyword>
<dbReference type="PANTHER" id="PTHR43364">
    <property type="entry name" value="NADH-SPECIFIC METHYLGLYOXAL REDUCTASE-RELATED"/>
    <property type="match status" value="1"/>
</dbReference>
<dbReference type="GO" id="GO:0005829">
    <property type="term" value="C:cytosol"/>
    <property type="evidence" value="ECO:0007669"/>
    <property type="project" value="TreeGrafter"/>
</dbReference>